<feature type="transmembrane region" description="Helical" evidence="8">
    <location>
        <begin position="200"/>
        <end position="222"/>
    </location>
</feature>
<dbReference type="InterPro" id="IPR052017">
    <property type="entry name" value="TSUP"/>
</dbReference>
<dbReference type="Pfam" id="PF01925">
    <property type="entry name" value="TauE"/>
    <property type="match status" value="1"/>
</dbReference>
<keyword evidence="3" id="KW-0813">Transport</keyword>
<reference evidence="9 10" key="1">
    <citation type="submission" date="2021-05" db="EMBL/GenBank/DDBJ databases">
        <title>Genetic and Functional Diversity in Clade A Lucinid endosymbionts from the Bahamas.</title>
        <authorList>
            <person name="Giani N.M."/>
            <person name="Engel A.S."/>
            <person name="Campbell B.J."/>
        </authorList>
    </citation>
    <scope>NUCLEOTIDE SEQUENCE [LARGE SCALE GENOMIC DNA]</scope>
    <source>
        <strain evidence="9">LUC16012Gg_MoonRockCtena</strain>
    </source>
</reference>
<evidence type="ECO:0000256" key="6">
    <source>
        <dbReference type="ARBA" id="ARBA00022989"/>
    </source>
</evidence>
<comment type="caution">
    <text evidence="9">The sequence shown here is derived from an EMBL/GenBank/DDBJ whole genome shotgun (WGS) entry which is preliminary data.</text>
</comment>
<dbReference type="AlphaFoldDB" id="A0A944MCB8"/>
<evidence type="ECO:0000256" key="4">
    <source>
        <dbReference type="ARBA" id="ARBA00022475"/>
    </source>
</evidence>
<evidence type="ECO:0000256" key="1">
    <source>
        <dbReference type="ARBA" id="ARBA00004651"/>
    </source>
</evidence>
<protein>
    <recommendedName>
        <fullName evidence="8">Probable membrane transporter protein</fullName>
    </recommendedName>
</protein>
<accession>A0A944MCB8</accession>
<dbReference type="EMBL" id="JAHHGM010000032">
    <property type="protein sequence ID" value="MBT2991244.1"/>
    <property type="molecule type" value="Genomic_DNA"/>
</dbReference>
<keyword evidence="5 8" id="KW-0812">Transmembrane</keyword>
<comment type="similarity">
    <text evidence="2 8">Belongs to the 4-toluene sulfonate uptake permease (TSUP) (TC 2.A.102) family.</text>
</comment>
<dbReference type="PANTHER" id="PTHR30269">
    <property type="entry name" value="TRANSMEMBRANE PROTEIN YFCA"/>
    <property type="match status" value="1"/>
</dbReference>
<feature type="transmembrane region" description="Helical" evidence="8">
    <location>
        <begin position="40"/>
        <end position="60"/>
    </location>
</feature>
<dbReference type="InterPro" id="IPR002781">
    <property type="entry name" value="TM_pro_TauE-like"/>
</dbReference>
<sequence>MTDLTPLSWELVWLAAPAIFLAGLVHGTFGIGFPMVATPLLALFTDVFTAVLTCLIPTMSVNLTTIWHGGREELRNVRRYLLIIPFAVLGTILGTYLLLWLDPRPFLLILAAAVLLYLNQDRLQKVDFSWVRDHTLPAYMLFGTTAGLMAGMVNVMLPVLIIMFMELRIATATMVVLFNLNFFTGKLTQSLVLLQQEVPGIGAFLLSTLILAPFALLALLIGMRLRKRFTPERYLSVLRGVLWLMAGILILRFMLAYR</sequence>
<evidence type="ECO:0000313" key="10">
    <source>
        <dbReference type="Proteomes" id="UP000770889"/>
    </source>
</evidence>
<organism evidence="9 10">
    <name type="scientific">Candidatus Thiodiazotropha taylori</name>
    <dbReference type="NCBI Taxonomy" id="2792791"/>
    <lineage>
        <taxon>Bacteria</taxon>
        <taxon>Pseudomonadati</taxon>
        <taxon>Pseudomonadota</taxon>
        <taxon>Gammaproteobacteria</taxon>
        <taxon>Chromatiales</taxon>
        <taxon>Sedimenticolaceae</taxon>
        <taxon>Candidatus Thiodiazotropha</taxon>
    </lineage>
</organism>
<evidence type="ECO:0000256" key="5">
    <source>
        <dbReference type="ARBA" id="ARBA00022692"/>
    </source>
</evidence>
<evidence type="ECO:0000313" key="9">
    <source>
        <dbReference type="EMBL" id="MBT2991244.1"/>
    </source>
</evidence>
<dbReference type="PANTHER" id="PTHR30269:SF32">
    <property type="entry name" value="MEMBRANE TRANSPORTER PROTEIN-RELATED"/>
    <property type="match status" value="1"/>
</dbReference>
<evidence type="ECO:0000256" key="8">
    <source>
        <dbReference type="RuleBase" id="RU363041"/>
    </source>
</evidence>
<name>A0A944MCB8_9GAMM</name>
<dbReference type="Proteomes" id="UP000770889">
    <property type="component" value="Unassembled WGS sequence"/>
</dbReference>
<feature type="transmembrane region" description="Helical" evidence="8">
    <location>
        <begin position="169"/>
        <end position="188"/>
    </location>
</feature>
<keyword evidence="6 8" id="KW-1133">Transmembrane helix</keyword>
<dbReference type="GO" id="GO:0005886">
    <property type="term" value="C:plasma membrane"/>
    <property type="evidence" value="ECO:0007669"/>
    <property type="project" value="UniProtKB-SubCell"/>
</dbReference>
<feature type="transmembrane region" description="Helical" evidence="8">
    <location>
        <begin position="12"/>
        <end position="33"/>
    </location>
</feature>
<proteinExistence type="inferred from homology"/>
<keyword evidence="7 8" id="KW-0472">Membrane</keyword>
<evidence type="ECO:0000256" key="3">
    <source>
        <dbReference type="ARBA" id="ARBA00022448"/>
    </source>
</evidence>
<feature type="transmembrane region" description="Helical" evidence="8">
    <location>
        <begin position="234"/>
        <end position="255"/>
    </location>
</feature>
<gene>
    <name evidence="9" type="ORF">KME65_19965</name>
</gene>
<keyword evidence="4 8" id="KW-1003">Cell membrane</keyword>
<comment type="subcellular location">
    <subcellularLocation>
        <location evidence="1 8">Cell membrane</location>
        <topology evidence="1 8">Multi-pass membrane protein</topology>
    </subcellularLocation>
</comment>
<evidence type="ECO:0000256" key="2">
    <source>
        <dbReference type="ARBA" id="ARBA00009142"/>
    </source>
</evidence>
<evidence type="ECO:0000256" key="7">
    <source>
        <dbReference type="ARBA" id="ARBA00023136"/>
    </source>
</evidence>
<feature type="transmembrane region" description="Helical" evidence="8">
    <location>
        <begin position="80"/>
        <end position="98"/>
    </location>
</feature>
<feature type="transmembrane region" description="Helical" evidence="8">
    <location>
        <begin position="140"/>
        <end position="162"/>
    </location>
</feature>